<dbReference type="RefSeq" id="WP_164678316.1">
    <property type="nucleotide sequence ID" value="NZ_CP049057.1"/>
</dbReference>
<dbReference type="InterPro" id="IPR013216">
    <property type="entry name" value="Methyltransf_11"/>
</dbReference>
<dbReference type="GO" id="GO:0032259">
    <property type="term" value="P:methylation"/>
    <property type="evidence" value="ECO:0007669"/>
    <property type="project" value="UniProtKB-KW"/>
</dbReference>
<dbReference type="GO" id="GO:0008757">
    <property type="term" value="F:S-adenosylmethionine-dependent methyltransferase activity"/>
    <property type="evidence" value="ECO:0007669"/>
    <property type="project" value="InterPro"/>
</dbReference>
<dbReference type="InterPro" id="IPR029063">
    <property type="entry name" value="SAM-dependent_MTases_sf"/>
</dbReference>
<dbReference type="KEGG" id="mgel:G5B37_01610"/>
<proteinExistence type="predicted"/>
<dbReference type="Gene3D" id="3.40.50.150">
    <property type="entry name" value="Vaccinia Virus protein VP39"/>
    <property type="match status" value="1"/>
</dbReference>
<evidence type="ECO:0000259" key="1">
    <source>
        <dbReference type="Pfam" id="PF08241"/>
    </source>
</evidence>
<organism evidence="2 3">
    <name type="scientific">Rasiella rasia</name>
    <dbReference type="NCBI Taxonomy" id="2744027"/>
    <lineage>
        <taxon>Bacteria</taxon>
        <taxon>Pseudomonadati</taxon>
        <taxon>Bacteroidota</taxon>
        <taxon>Flavobacteriia</taxon>
        <taxon>Flavobacteriales</taxon>
        <taxon>Flavobacteriaceae</taxon>
        <taxon>Rasiella</taxon>
    </lineage>
</organism>
<reference evidence="2 3" key="1">
    <citation type="submission" date="2020-02" db="EMBL/GenBank/DDBJ databases">
        <title>Complete genome sequence of Flavobacteriaceae bacterium.</title>
        <authorList>
            <person name="Kim S.-J."/>
            <person name="Kim Y.-S."/>
            <person name="Kim K.-H."/>
        </authorList>
    </citation>
    <scope>NUCLEOTIDE SEQUENCE [LARGE SCALE GENOMIC DNA]</scope>
    <source>
        <strain evidence="2 3">RR4-40</strain>
    </source>
</reference>
<evidence type="ECO:0000313" key="2">
    <source>
        <dbReference type="EMBL" id="QIE58309.1"/>
    </source>
</evidence>
<dbReference type="PANTHER" id="PTHR43861:SF6">
    <property type="entry name" value="METHYLTRANSFERASE TYPE 11"/>
    <property type="match status" value="1"/>
</dbReference>
<name>A0A6G6GID5_9FLAO</name>
<dbReference type="Proteomes" id="UP000505306">
    <property type="component" value="Chromosome"/>
</dbReference>
<dbReference type="AlphaFoldDB" id="A0A6G6GID5"/>
<sequence>MFLFSTEVTSSKILSDNPLFQRTLKAYTLIANKVHGDVLEIGCGEGYGLDIISRKSKSLTVIDKNKKVLKKIKRKYPNTSVLMQNITPSLKLNDNSFDVIVSFQVLEHIKDADAFIKEIHRVLKPDGIAYITTPNSKKTIARNPWHYKEYNYAEINSLIKKSFVDYKVASIQGNKKTDEYYLKNKKSVEKILRLDIFKIQYLVPAALLKLPYEITNRINRKTLFKKNSTLVNNISLEDYSLGVYSQNTLDFFCVLKK</sequence>
<dbReference type="CDD" id="cd02440">
    <property type="entry name" value="AdoMet_MTases"/>
    <property type="match status" value="1"/>
</dbReference>
<feature type="domain" description="Methyltransferase type 11" evidence="1">
    <location>
        <begin position="39"/>
        <end position="131"/>
    </location>
</feature>
<keyword evidence="2" id="KW-0489">Methyltransferase</keyword>
<keyword evidence="3" id="KW-1185">Reference proteome</keyword>
<dbReference type="SUPFAM" id="SSF53335">
    <property type="entry name" value="S-adenosyl-L-methionine-dependent methyltransferases"/>
    <property type="match status" value="1"/>
</dbReference>
<keyword evidence="2" id="KW-0808">Transferase</keyword>
<dbReference type="Pfam" id="PF08241">
    <property type="entry name" value="Methyltransf_11"/>
    <property type="match status" value="1"/>
</dbReference>
<evidence type="ECO:0000313" key="3">
    <source>
        <dbReference type="Proteomes" id="UP000505306"/>
    </source>
</evidence>
<dbReference type="PANTHER" id="PTHR43861">
    <property type="entry name" value="TRANS-ACONITATE 2-METHYLTRANSFERASE-RELATED"/>
    <property type="match status" value="1"/>
</dbReference>
<protein>
    <submittedName>
        <fullName evidence="2">Class I SAM-dependent methyltransferase</fullName>
    </submittedName>
</protein>
<gene>
    <name evidence="2" type="ORF">G5B37_01610</name>
</gene>
<accession>A0A6G6GID5</accession>
<dbReference type="EMBL" id="CP049057">
    <property type="protein sequence ID" value="QIE58309.1"/>
    <property type="molecule type" value="Genomic_DNA"/>
</dbReference>